<gene>
    <name evidence="8" type="ORF">PFICI_07427</name>
</gene>
<dbReference type="AlphaFoldDB" id="W3X196"/>
<dbReference type="SMART" id="SM00320">
    <property type="entry name" value="WD40"/>
    <property type="match status" value="6"/>
</dbReference>
<dbReference type="SUPFAM" id="SSF50978">
    <property type="entry name" value="WD40 repeat-like"/>
    <property type="match status" value="1"/>
</dbReference>
<sequence length="731" mass="80130">MTPTSPIRRDTRLLSPPRHNNGKERRNPSITPRKFRRFFTPRTRVSSHLASGHISPARRALRDLAAPTLNNRLQTPAPSSPLKPSSEYGQDDQDENAIEDDTRAKRRKLQHTPESSPFQPHHLEPLLPLASEKSSVLLSPIQSIHSSQTTLPDLDESDCENLDEEPVRRLAPIPSRGFAGQLLQRELGGRPCAGRSYMSYPASDWKTETADFYSRPANVHNCTSHDGPGRCIPFCTATCNTNSLVAVGDEEGRVRLLDSSGDASQPFSNIHVSFPAHSNAIIDLAFSNDDYLLATASGDQTGRVIDMITQKPIAILQHHTASLKQVRFQPGTSNGSVLATSSRDGSVQIWDLRCKGPVSEISSDDGLSTGLRYVRSTAPKQGCAVNSIYDAHARTARQVKQATAGPGDTPSRGELPGRIGDVSVTALQFLPEGREHLLLTACEADACIKLWDIRSTSNRHKTSTPISATAPPTSHSYWRPFGIPSLALNTDASRLYALCKDNTVYAYSMAHLMLGHAPELSSREPARRRHGNVTHNGLGPLYGFRHPSLHATSFYVKCAVRPAKDGHSELLAVGSSDACAVVFPTEERYFRDDLSGAMSSLSLDQSTIATSTLPPSAFTRSHRPLLGPPLFQRTASSSRLAAMREKEDIPMHRNGTPLVRGHDREVGALAWTDKGKLITVGDDYLIRCWSEDREQAKDLRTGGETEGRRWGCGWANVGEDWEGDAEDDDDE</sequence>
<keyword evidence="9" id="KW-1185">Reference proteome</keyword>
<dbReference type="KEGG" id="pfy:PFICI_07427"/>
<dbReference type="Gene3D" id="2.130.10.10">
    <property type="entry name" value="YVTN repeat-like/Quinoprotein amine dehydrogenase"/>
    <property type="match status" value="3"/>
</dbReference>
<dbReference type="PROSITE" id="PS00678">
    <property type="entry name" value="WD_REPEATS_1"/>
    <property type="match status" value="1"/>
</dbReference>
<evidence type="ECO:0000256" key="5">
    <source>
        <dbReference type="ARBA" id="ARBA00038344"/>
    </source>
</evidence>
<dbReference type="eggNOG" id="KOG0321">
    <property type="taxonomic scope" value="Eukaryota"/>
</dbReference>
<dbReference type="InterPro" id="IPR019775">
    <property type="entry name" value="WD40_repeat_CS"/>
</dbReference>
<dbReference type="InParanoid" id="W3X196"/>
<comment type="similarity">
    <text evidence="5">Belongs to the WD repeat cdt2 family.</text>
</comment>
<dbReference type="PROSITE" id="PS50294">
    <property type="entry name" value="WD_REPEATS_REGION"/>
    <property type="match status" value="1"/>
</dbReference>
<dbReference type="GO" id="GO:0043161">
    <property type="term" value="P:proteasome-mediated ubiquitin-dependent protein catabolic process"/>
    <property type="evidence" value="ECO:0007669"/>
    <property type="project" value="TreeGrafter"/>
</dbReference>
<dbReference type="PANTHER" id="PTHR22852:SF0">
    <property type="entry name" value="DENTICLELESS PROTEIN HOMOLOG"/>
    <property type="match status" value="1"/>
</dbReference>
<feature type="repeat" description="WD" evidence="6">
    <location>
        <begin position="274"/>
        <end position="315"/>
    </location>
</feature>
<dbReference type="InterPro" id="IPR051865">
    <property type="entry name" value="WD-repeat_CDT2_adapter"/>
</dbReference>
<dbReference type="InterPro" id="IPR015943">
    <property type="entry name" value="WD40/YVTN_repeat-like_dom_sf"/>
</dbReference>
<organism evidence="8 9">
    <name type="scientific">Pestalotiopsis fici (strain W106-1 / CGMCC3.15140)</name>
    <dbReference type="NCBI Taxonomy" id="1229662"/>
    <lineage>
        <taxon>Eukaryota</taxon>
        <taxon>Fungi</taxon>
        <taxon>Dikarya</taxon>
        <taxon>Ascomycota</taxon>
        <taxon>Pezizomycotina</taxon>
        <taxon>Sordariomycetes</taxon>
        <taxon>Xylariomycetidae</taxon>
        <taxon>Amphisphaeriales</taxon>
        <taxon>Sporocadaceae</taxon>
        <taxon>Pestalotiopsis</taxon>
    </lineage>
</organism>
<dbReference type="Proteomes" id="UP000030651">
    <property type="component" value="Unassembled WGS sequence"/>
</dbReference>
<dbReference type="PROSITE" id="PS50082">
    <property type="entry name" value="WD_REPEATS_2"/>
    <property type="match status" value="2"/>
</dbReference>
<dbReference type="GeneID" id="19272440"/>
<feature type="region of interest" description="Disordered" evidence="7">
    <location>
        <begin position="104"/>
        <end position="123"/>
    </location>
</feature>
<dbReference type="InterPro" id="IPR001680">
    <property type="entry name" value="WD40_rpt"/>
</dbReference>
<feature type="compositionally biased region" description="Basic and acidic residues" evidence="7">
    <location>
        <begin position="700"/>
        <end position="709"/>
    </location>
</feature>
<accession>W3X196</accession>
<evidence type="ECO:0000313" key="8">
    <source>
        <dbReference type="EMBL" id="ETS79898.1"/>
    </source>
</evidence>
<feature type="compositionally biased region" description="Acidic residues" evidence="7">
    <location>
        <begin position="719"/>
        <end position="731"/>
    </location>
</feature>
<dbReference type="GO" id="GO:0030674">
    <property type="term" value="F:protein-macromolecule adaptor activity"/>
    <property type="evidence" value="ECO:0007669"/>
    <property type="project" value="TreeGrafter"/>
</dbReference>
<dbReference type="PANTHER" id="PTHR22852">
    <property type="entry name" value="LETHAL 2 DENTICLELESS PROTEIN RETINOIC ACID-REGULATED NUCLEAR MATRIX-ASSOCIATED PROTEIN"/>
    <property type="match status" value="1"/>
</dbReference>
<name>W3X196_PESFW</name>
<protein>
    <submittedName>
        <fullName evidence="8">Uncharacterized protein</fullName>
    </submittedName>
</protein>
<evidence type="ECO:0000313" key="9">
    <source>
        <dbReference type="Proteomes" id="UP000030651"/>
    </source>
</evidence>
<feature type="region of interest" description="Disordered" evidence="7">
    <location>
        <begin position="1"/>
        <end position="58"/>
    </location>
</feature>
<dbReference type="InterPro" id="IPR036322">
    <property type="entry name" value="WD40_repeat_dom_sf"/>
</dbReference>
<keyword evidence="2 6" id="KW-0853">WD repeat</keyword>
<feature type="repeat" description="WD" evidence="6">
    <location>
        <begin position="316"/>
        <end position="353"/>
    </location>
</feature>
<evidence type="ECO:0000256" key="6">
    <source>
        <dbReference type="PROSITE-ProRule" id="PRU00221"/>
    </source>
</evidence>
<dbReference type="Pfam" id="PF00400">
    <property type="entry name" value="WD40"/>
    <property type="match status" value="3"/>
</dbReference>
<reference evidence="9" key="1">
    <citation type="journal article" date="2015" name="BMC Genomics">
        <title>Genomic and transcriptomic analysis of the endophytic fungus Pestalotiopsis fici reveals its lifestyle and high potential for synthesis of natural products.</title>
        <authorList>
            <person name="Wang X."/>
            <person name="Zhang X."/>
            <person name="Liu L."/>
            <person name="Xiang M."/>
            <person name="Wang W."/>
            <person name="Sun X."/>
            <person name="Che Y."/>
            <person name="Guo L."/>
            <person name="Liu G."/>
            <person name="Guo L."/>
            <person name="Wang C."/>
            <person name="Yin W.B."/>
            <person name="Stadler M."/>
            <person name="Zhang X."/>
            <person name="Liu X."/>
        </authorList>
    </citation>
    <scope>NUCLEOTIDE SEQUENCE [LARGE SCALE GENOMIC DNA]</scope>
    <source>
        <strain evidence="9">W106-1 / CGMCC3.15140</strain>
    </source>
</reference>
<dbReference type="RefSeq" id="XP_007834199.1">
    <property type="nucleotide sequence ID" value="XM_007836008.1"/>
</dbReference>
<keyword evidence="4" id="KW-0833">Ubl conjugation pathway</keyword>
<evidence type="ECO:0000256" key="7">
    <source>
        <dbReference type="SAM" id="MobiDB-lite"/>
    </source>
</evidence>
<dbReference type="OMA" id="RTAHNNR"/>
<evidence type="ECO:0000256" key="1">
    <source>
        <dbReference type="ARBA" id="ARBA00004906"/>
    </source>
</evidence>
<dbReference type="STRING" id="1229662.W3X196"/>
<comment type="pathway">
    <text evidence="1">Protein modification; protein ubiquitination.</text>
</comment>
<evidence type="ECO:0000256" key="4">
    <source>
        <dbReference type="ARBA" id="ARBA00022786"/>
    </source>
</evidence>
<dbReference type="OrthoDB" id="2096344at2759"/>
<dbReference type="GO" id="GO:0005634">
    <property type="term" value="C:nucleus"/>
    <property type="evidence" value="ECO:0007669"/>
    <property type="project" value="TreeGrafter"/>
</dbReference>
<evidence type="ECO:0000256" key="2">
    <source>
        <dbReference type="ARBA" id="ARBA00022574"/>
    </source>
</evidence>
<feature type="region of interest" description="Disordered" evidence="7">
    <location>
        <begin position="700"/>
        <end position="731"/>
    </location>
</feature>
<dbReference type="EMBL" id="KI912113">
    <property type="protein sequence ID" value="ETS79898.1"/>
    <property type="molecule type" value="Genomic_DNA"/>
</dbReference>
<proteinExistence type="inferred from homology"/>
<dbReference type="HOGENOM" id="CLU_018451_0_0_1"/>
<evidence type="ECO:0000256" key="3">
    <source>
        <dbReference type="ARBA" id="ARBA00022737"/>
    </source>
</evidence>
<keyword evidence="3" id="KW-0677">Repeat</keyword>
<feature type="region of interest" description="Disordered" evidence="7">
    <location>
        <begin position="70"/>
        <end position="96"/>
    </location>
</feature>